<keyword evidence="2" id="KW-1185">Reference proteome</keyword>
<dbReference type="EMBL" id="AVOT02017201">
    <property type="protein sequence ID" value="MBW0503149.1"/>
    <property type="molecule type" value="Genomic_DNA"/>
</dbReference>
<dbReference type="OrthoDB" id="2505867at2759"/>
<protein>
    <submittedName>
        <fullName evidence="1">Uncharacterized protein</fullName>
    </submittedName>
</protein>
<proteinExistence type="predicted"/>
<comment type="caution">
    <text evidence="1">The sequence shown here is derived from an EMBL/GenBank/DDBJ whole genome shotgun (WGS) entry which is preliminary data.</text>
</comment>
<gene>
    <name evidence="1" type="ORF">O181_042864</name>
</gene>
<organism evidence="1 2">
    <name type="scientific">Austropuccinia psidii MF-1</name>
    <dbReference type="NCBI Taxonomy" id="1389203"/>
    <lineage>
        <taxon>Eukaryota</taxon>
        <taxon>Fungi</taxon>
        <taxon>Dikarya</taxon>
        <taxon>Basidiomycota</taxon>
        <taxon>Pucciniomycotina</taxon>
        <taxon>Pucciniomycetes</taxon>
        <taxon>Pucciniales</taxon>
        <taxon>Sphaerophragmiaceae</taxon>
        <taxon>Austropuccinia</taxon>
    </lineage>
</organism>
<accession>A0A9Q3DGX0</accession>
<dbReference type="Proteomes" id="UP000765509">
    <property type="component" value="Unassembled WGS sequence"/>
</dbReference>
<evidence type="ECO:0000313" key="2">
    <source>
        <dbReference type="Proteomes" id="UP000765509"/>
    </source>
</evidence>
<dbReference type="AlphaFoldDB" id="A0A9Q3DGX0"/>
<name>A0A9Q3DGX0_9BASI</name>
<sequence>MNFDASLNAGHEHELTCNFLITISLHAQVYRAYRNNKRFAIERETQEISINTHVLKVRSGQRTPINSSLHAFFTFSTITKKITTHKMFWQNAWLDVVLLLSYALIAGPGCGFVQGVPASAPNSSLPAPTGIPKLPPIACPRIHCPPIRWPPIRCPIIHCPPNPHTTGGLNPTALPTILPLPTTLPNPILPPGGIHPPSSAMTLAVVPSLNTSCGGGSATDNNNVCFQKAYDLPAGENLVVASVDAVNNLMLGIAKILEDIAGKPFTSIGPIILADLRTLTAIVAMAVAHITLSSAQGLFKSENLVYVLRGFVTASQIFTSALLGQKGFFAQFKFLDPIRNTLLSLKSFFDRVALRLIGLIPIRSLSSGKAMKMDLDEAMNNLLEAYAK</sequence>
<evidence type="ECO:0000313" key="1">
    <source>
        <dbReference type="EMBL" id="MBW0503149.1"/>
    </source>
</evidence>
<reference evidence="1" key="1">
    <citation type="submission" date="2021-03" db="EMBL/GenBank/DDBJ databases">
        <title>Draft genome sequence of rust myrtle Austropuccinia psidii MF-1, a brazilian biotype.</title>
        <authorList>
            <person name="Quecine M.C."/>
            <person name="Pachon D.M.R."/>
            <person name="Bonatelli M.L."/>
            <person name="Correr F.H."/>
            <person name="Franceschini L.M."/>
            <person name="Leite T.F."/>
            <person name="Margarido G.R.A."/>
            <person name="Almeida C.A."/>
            <person name="Ferrarezi J.A."/>
            <person name="Labate C.A."/>
        </authorList>
    </citation>
    <scope>NUCLEOTIDE SEQUENCE</scope>
    <source>
        <strain evidence="1">MF-1</strain>
    </source>
</reference>